<evidence type="ECO:0000313" key="3">
    <source>
        <dbReference type="Proteomes" id="UP001177670"/>
    </source>
</evidence>
<dbReference type="Proteomes" id="UP001177670">
    <property type="component" value="Unassembled WGS sequence"/>
</dbReference>
<reference evidence="2" key="1">
    <citation type="submission" date="2021-10" db="EMBL/GenBank/DDBJ databases">
        <title>Melipona bicolor Genome sequencing and assembly.</title>
        <authorList>
            <person name="Araujo N.S."/>
            <person name="Arias M.C."/>
        </authorList>
    </citation>
    <scope>NUCLEOTIDE SEQUENCE</scope>
    <source>
        <strain evidence="2">USP_2M_L1-L4_2017</strain>
        <tissue evidence="2">Whole body</tissue>
    </source>
</reference>
<feature type="non-terminal residue" evidence="2">
    <location>
        <position position="1"/>
    </location>
</feature>
<accession>A0AA40G5C7</accession>
<keyword evidence="3" id="KW-1185">Reference proteome</keyword>
<gene>
    <name evidence="2" type="ORF">K0M31_017692</name>
</gene>
<sequence>PADDRCRRWATTPPRRFGIRSVAASYIGRHEQPTVIGVDHSILCCKLSAPETHIRALPVLPGSAPGEEESGERAAWLNGPVQERARDPNSIDRLKERQPERRRKGWEREKGARDMQERIVERRGRRSDRQQQQARFRLIAPSPSRAARVIIDLVENGASPVRYPGAPRILLSVL</sequence>
<name>A0AA40G5C7_9HYME</name>
<feature type="region of interest" description="Disordered" evidence="1">
    <location>
        <begin position="62"/>
        <end position="135"/>
    </location>
</feature>
<dbReference type="AlphaFoldDB" id="A0AA40G5C7"/>
<feature type="compositionally biased region" description="Basic and acidic residues" evidence="1">
    <location>
        <begin position="106"/>
        <end position="122"/>
    </location>
</feature>
<evidence type="ECO:0000256" key="1">
    <source>
        <dbReference type="SAM" id="MobiDB-lite"/>
    </source>
</evidence>
<proteinExistence type="predicted"/>
<feature type="compositionally biased region" description="Basic and acidic residues" evidence="1">
    <location>
        <begin position="83"/>
        <end position="99"/>
    </location>
</feature>
<evidence type="ECO:0000313" key="2">
    <source>
        <dbReference type="EMBL" id="KAK1131407.1"/>
    </source>
</evidence>
<protein>
    <submittedName>
        <fullName evidence="2">Uncharacterized protein</fullName>
    </submittedName>
</protein>
<dbReference type="EMBL" id="JAHYIQ010000006">
    <property type="protein sequence ID" value="KAK1131407.1"/>
    <property type="molecule type" value="Genomic_DNA"/>
</dbReference>
<organism evidence="2 3">
    <name type="scientific">Melipona bicolor</name>
    <dbReference type="NCBI Taxonomy" id="60889"/>
    <lineage>
        <taxon>Eukaryota</taxon>
        <taxon>Metazoa</taxon>
        <taxon>Ecdysozoa</taxon>
        <taxon>Arthropoda</taxon>
        <taxon>Hexapoda</taxon>
        <taxon>Insecta</taxon>
        <taxon>Pterygota</taxon>
        <taxon>Neoptera</taxon>
        <taxon>Endopterygota</taxon>
        <taxon>Hymenoptera</taxon>
        <taxon>Apocrita</taxon>
        <taxon>Aculeata</taxon>
        <taxon>Apoidea</taxon>
        <taxon>Anthophila</taxon>
        <taxon>Apidae</taxon>
        <taxon>Melipona</taxon>
    </lineage>
</organism>
<comment type="caution">
    <text evidence="2">The sequence shown here is derived from an EMBL/GenBank/DDBJ whole genome shotgun (WGS) entry which is preliminary data.</text>
</comment>